<evidence type="ECO:0000259" key="2">
    <source>
        <dbReference type="Pfam" id="PF13845"/>
    </source>
</evidence>
<accession>A0A346XZ04</accession>
<gene>
    <name evidence="3" type="ORF">DVS28_a2772</name>
</gene>
<keyword evidence="4" id="KW-1185">Reference proteome</keyword>
<dbReference type="InterPro" id="IPR026004">
    <property type="entry name" value="Septum_form"/>
</dbReference>
<evidence type="ECO:0000313" key="3">
    <source>
        <dbReference type="EMBL" id="AXV07451.1"/>
    </source>
</evidence>
<sequence>MVIAAFLVLAAFGSACSQNALEFTIGECVNLPDGTQISDYETVDCGEAHDAEVYALPQHPDGAEAAFPGQSVLEEFADERCKQDFEAYVGIEYNQSTIYSTALTPSQESWDGAEDREIVCLLVGEPLEDSSGFAQLTGSKEGSGE</sequence>
<dbReference type="EMBL" id="CP031165">
    <property type="protein sequence ID" value="AXV07451.1"/>
    <property type="molecule type" value="Genomic_DNA"/>
</dbReference>
<dbReference type="Pfam" id="PF13845">
    <property type="entry name" value="Septum_form"/>
    <property type="match status" value="1"/>
</dbReference>
<feature type="chain" id="PRO_5016625257" description="Septum formation-related domain-containing protein" evidence="1">
    <location>
        <begin position="21"/>
        <end position="145"/>
    </location>
</feature>
<proteinExistence type="predicted"/>
<name>A0A346XZ04_9ACTN</name>
<evidence type="ECO:0000313" key="4">
    <source>
        <dbReference type="Proteomes" id="UP000264006"/>
    </source>
</evidence>
<reference evidence="3 4" key="1">
    <citation type="submission" date="2018-09" db="EMBL/GenBank/DDBJ databases">
        <title>Complete genome sequence of Euzebya sp. DY32-46 isolated from seawater of Pacific Ocean.</title>
        <authorList>
            <person name="Xu L."/>
            <person name="Wu Y.-H."/>
            <person name="Xu X.-W."/>
        </authorList>
    </citation>
    <scope>NUCLEOTIDE SEQUENCE [LARGE SCALE GENOMIC DNA]</scope>
    <source>
        <strain evidence="3 4">DY32-46</strain>
    </source>
</reference>
<protein>
    <recommendedName>
        <fullName evidence="2">Septum formation-related domain-containing protein</fullName>
    </recommendedName>
</protein>
<feature type="domain" description="Septum formation-related" evidence="2">
    <location>
        <begin position="26"/>
        <end position="124"/>
    </location>
</feature>
<evidence type="ECO:0000256" key="1">
    <source>
        <dbReference type="SAM" id="SignalP"/>
    </source>
</evidence>
<keyword evidence="1" id="KW-0732">Signal</keyword>
<dbReference type="Proteomes" id="UP000264006">
    <property type="component" value="Chromosome"/>
</dbReference>
<feature type="signal peptide" evidence="1">
    <location>
        <begin position="1"/>
        <end position="20"/>
    </location>
</feature>
<dbReference type="AlphaFoldDB" id="A0A346XZ04"/>
<organism evidence="3 4">
    <name type="scientific">Euzebya pacifica</name>
    <dbReference type="NCBI Taxonomy" id="1608957"/>
    <lineage>
        <taxon>Bacteria</taxon>
        <taxon>Bacillati</taxon>
        <taxon>Actinomycetota</taxon>
        <taxon>Nitriliruptoria</taxon>
        <taxon>Euzebyales</taxon>
    </lineage>
</organism>
<dbReference type="KEGG" id="euz:DVS28_a2772"/>